<evidence type="ECO:0000256" key="1">
    <source>
        <dbReference type="ARBA" id="ARBA00003330"/>
    </source>
</evidence>
<evidence type="ECO:0000256" key="8">
    <source>
        <dbReference type="ARBA" id="ARBA00032824"/>
    </source>
</evidence>
<evidence type="ECO:0000256" key="11">
    <source>
        <dbReference type="ARBA" id="ARBA00049091"/>
    </source>
</evidence>
<feature type="signal peptide" evidence="12">
    <location>
        <begin position="1"/>
        <end position="25"/>
    </location>
</feature>
<dbReference type="Proteomes" id="UP000030988">
    <property type="component" value="Unassembled WGS sequence"/>
</dbReference>
<comment type="function">
    <text evidence="1">Thiol-specific peroxidase that catalyzes the reduction of hydrogen peroxide and organic hydroperoxides to water and alcohols, respectively. Plays a role in cell protection against oxidative stress by detoxifying peroxides and as sensor of hydrogen peroxide-mediated signaling events.</text>
</comment>
<dbReference type="GO" id="GO:0008379">
    <property type="term" value="F:thioredoxin peroxidase activity"/>
    <property type="evidence" value="ECO:0007669"/>
    <property type="project" value="TreeGrafter"/>
</dbReference>
<evidence type="ECO:0000256" key="2">
    <source>
        <dbReference type="ARBA" id="ARBA00013017"/>
    </source>
</evidence>
<keyword evidence="12" id="KW-0732">Signal</keyword>
<dbReference type="PANTHER" id="PTHR42801:SF4">
    <property type="entry name" value="AHPC_TSA FAMILY PROTEIN"/>
    <property type="match status" value="1"/>
</dbReference>
<proteinExistence type="inferred from homology"/>
<dbReference type="STRING" id="1572751.PK98_05335"/>
<keyword evidence="3" id="KW-0575">Peroxidase</keyword>
<dbReference type="EC" id="1.11.1.24" evidence="2"/>
<evidence type="ECO:0000256" key="6">
    <source>
        <dbReference type="ARBA" id="ARBA00023157"/>
    </source>
</evidence>
<reference evidence="14 15" key="1">
    <citation type="submission" date="2014-11" db="EMBL/GenBank/DDBJ databases">
        <title>Draft genome sequence of Kirrobacter mercurialis.</title>
        <authorList>
            <person name="Coil D.A."/>
            <person name="Eisen J.A."/>
        </authorList>
    </citation>
    <scope>NUCLEOTIDE SEQUENCE [LARGE SCALE GENOMIC DNA]</scope>
    <source>
        <strain evidence="14 15">Coronado</strain>
    </source>
</reference>
<evidence type="ECO:0000259" key="13">
    <source>
        <dbReference type="PROSITE" id="PS51352"/>
    </source>
</evidence>
<feature type="chain" id="PRO_5002087175" description="thioredoxin-dependent peroxiredoxin" evidence="12">
    <location>
        <begin position="26"/>
        <end position="185"/>
    </location>
</feature>
<dbReference type="GO" id="GO:0045454">
    <property type="term" value="P:cell redox homeostasis"/>
    <property type="evidence" value="ECO:0007669"/>
    <property type="project" value="TreeGrafter"/>
</dbReference>
<dbReference type="InterPro" id="IPR013766">
    <property type="entry name" value="Thioredoxin_domain"/>
</dbReference>
<dbReference type="PANTHER" id="PTHR42801">
    <property type="entry name" value="THIOREDOXIN-DEPENDENT PEROXIDE REDUCTASE"/>
    <property type="match status" value="1"/>
</dbReference>
<dbReference type="SUPFAM" id="SSF52833">
    <property type="entry name" value="Thioredoxin-like"/>
    <property type="match status" value="1"/>
</dbReference>
<keyword evidence="7" id="KW-0676">Redox-active center</keyword>
<evidence type="ECO:0000256" key="10">
    <source>
        <dbReference type="ARBA" id="ARBA00042639"/>
    </source>
</evidence>
<evidence type="ECO:0000256" key="5">
    <source>
        <dbReference type="ARBA" id="ARBA00023002"/>
    </source>
</evidence>
<dbReference type="Pfam" id="PF00578">
    <property type="entry name" value="AhpC-TSA"/>
    <property type="match status" value="1"/>
</dbReference>
<organism evidence="14 15">
    <name type="scientific">Croceibacterium mercuriale</name>
    <dbReference type="NCBI Taxonomy" id="1572751"/>
    <lineage>
        <taxon>Bacteria</taxon>
        <taxon>Pseudomonadati</taxon>
        <taxon>Pseudomonadota</taxon>
        <taxon>Alphaproteobacteria</taxon>
        <taxon>Sphingomonadales</taxon>
        <taxon>Erythrobacteraceae</taxon>
        <taxon>Croceibacterium</taxon>
    </lineage>
</organism>
<comment type="catalytic activity">
    <reaction evidence="11">
        <text>a hydroperoxide + [thioredoxin]-dithiol = an alcohol + [thioredoxin]-disulfide + H2O</text>
        <dbReference type="Rhea" id="RHEA:62620"/>
        <dbReference type="Rhea" id="RHEA-COMP:10698"/>
        <dbReference type="Rhea" id="RHEA-COMP:10700"/>
        <dbReference type="ChEBI" id="CHEBI:15377"/>
        <dbReference type="ChEBI" id="CHEBI:29950"/>
        <dbReference type="ChEBI" id="CHEBI:30879"/>
        <dbReference type="ChEBI" id="CHEBI:35924"/>
        <dbReference type="ChEBI" id="CHEBI:50058"/>
        <dbReference type="EC" id="1.11.1.24"/>
    </reaction>
</comment>
<evidence type="ECO:0000313" key="14">
    <source>
        <dbReference type="EMBL" id="KHL25983.1"/>
    </source>
</evidence>
<sequence>MIRTTLLAAAAALLLAPAFTAPATAALRTGTQAPALRTQGALAGRTFTFDLQQALRQGPVVLYFFPKAFTQGCTLEAHAFAEAMGDFRAAGAQVVGLSSDDLPTLRRFSTEECRDAFPVAIASPATIRAFDVALQRQGQATGVSDRTSYVIGRDGRVVMVHSDLDWREHVRRTLAAVQALDRRPR</sequence>
<protein>
    <recommendedName>
        <fullName evidence="2">thioredoxin-dependent peroxiredoxin</fullName>
        <ecNumber evidence="2">1.11.1.24</ecNumber>
    </recommendedName>
    <alternativeName>
        <fullName evidence="8">Thioredoxin peroxidase</fullName>
    </alternativeName>
    <alternativeName>
        <fullName evidence="10">Thioredoxin-dependent peroxiredoxin Bcp</fullName>
    </alternativeName>
</protein>
<dbReference type="EMBL" id="JTDN01000001">
    <property type="protein sequence ID" value="KHL25983.1"/>
    <property type="molecule type" value="Genomic_DNA"/>
</dbReference>
<dbReference type="InterPro" id="IPR000866">
    <property type="entry name" value="AhpC/TSA"/>
</dbReference>
<comment type="caution">
    <text evidence="14">The sequence shown here is derived from an EMBL/GenBank/DDBJ whole genome shotgun (WGS) entry which is preliminary data.</text>
</comment>
<dbReference type="InterPro" id="IPR036249">
    <property type="entry name" value="Thioredoxin-like_sf"/>
</dbReference>
<evidence type="ECO:0000256" key="4">
    <source>
        <dbReference type="ARBA" id="ARBA00022862"/>
    </source>
</evidence>
<dbReference type="GO" id="GO:0005737">
    <property type="term" value="C:cytoplasm"/>
    <property type="evidence" value="ECO:0007669"/>
    <property type="project" value="TreeGrafter"/>
</dbReference>
<name>A0A0B2BWG9_9SPHN</name>
<accession>A0A0B2BWG9</accession>
<evidence type="ECO:0000256" key="9">
    <source>
        <dbReference type="ARBA" id="ARBA00038489"/>
    </source>
</evidence>
<gene>
    <name evidence="14" type="ORF">PK98_05335</name>
</gene>
<evidence type="ECO:0000256" key="12">
    <source>
        <dbReference type="SAM" id="SignalP"/>
    </source>
</evidence>
<dbReference type="Gene3D" id="3.40.30.10">
    <property type="entry name" value="Glutaredoxin"/>
    <property type="match status" value="1"/>
</dbReference>
<evidence type="ECO:0000313" key="15">
    <source>
        <dbReference type="Proteomes" id="UP000030988"/>
    </source>
</evidence>
<dbReference type="GO" id="GO:0034599">
    <property type="term" value="P:cellular response to oxidative stress"/>
    <property type="evidence" value="ECO:0007669"/>
    <property type="project" value="TreeGrafter"/>
</dbReference>
<keyword evidence="15" id="KW-1185">Reference proteome</keyword>
<evidence type="ECO:0000256" key="7">
    <source>
        <dbReference type="ARBA" id="ARBA00023284"/>
    </source>
</evidence>
<keyword evidence="6" id="KW-1015">Disulfide bond</keyword>
<dbReference type="PROSITE" id="PS51352">
    <property type="entry name" value="THIOREDOXIN_2"/>
    <property type="match status" value="1"/>
</dbReference>
<feature type="domain" description="Thioredoxin" evidence="13">
    <location>
        <begin position="27"/>
        <end position="182"/>
    </location>
</feature>
<comment type="similarity">
    <text evidence="9">Belongs to the peroxiredoxin family. BCP/PrxQ subfamily.</text>
</comment>
<dbReference type="AlphaFoldDB" id="A0A0B2BWG9"/>
<keyword evidence="4" id="KW-0049">Antioxidant</keyword>
<dbReference type="RefSeq" id="WP_039094832.1">
    <property type="nucleotide sequence ID" value="NZ_JTDN01000001.1"/>
</dbReference>
<dbReference type="OrthoDB" id="5572803at2"/>
<dbReference type="InterPro" id="IPR050924">
    <property type="entry name" value="Peroxiredoxin_BCP/PrxQ"/>
</dbReference>
<keyword evidence="5" id="KW-0560">Oxidoreductase</keyword>
<evidence type="ECO:0000256" key="3">
    <source>
        <dbReference type="ARBA" id="ARBA00022559"/>
    </source>
</evidence>
<dbReference type="CDD" id="cd03017">
    <property type="entry name" value="PRX_BCP"/>
    <property type="match status" value="1"/>
</dbReference>